<dbReference type="RefSeq" id="WP_379994995.1">
    <property type="nucleotide sequence ID" value="NZ_JBHSGN010000059.1"/>
</dbReference>
<sequence length="325" mass="37180">MGLYLRLNSRLTITNTETKQGIRFDHIAAADIRQSVNTTGDTAEVTIPRRYGKLKDQEVLQYIKPGYAVSLELGYNGEYNNEFSGFVREVGSGHPLKLYLDDAFYKLRKNSFNKSWKSITLRQLLKEIAPGYKIECPDVNLGAFQADNESTLVLLQKLKNSPYGFSSFLKSDTLYCQFTYDVRGLGRSHTYDFSKNVKKSGLTFRRKEDFKIRIQAISNLDTGKKIKIEVGNKEKEASIRSLNFRNKTEKELRELALKELDRLVFDGFEGTVTGFGYPRVTAGDTLDIVSPRQPEQNGSYLVESVNIRYGNPYFERVCTLKYKIK</sequence>
<dbReference type="EMBL" id="JBHSGN010000059">
    <property type="protein sequence ID" value="MFC4673577.1"/>
    <property type="molecule type" value="Genomic_DNA"/>
</dbReference>
<dbReference type="SUPFAM" id="SSF69279">
    <property type="entry name" value="Phage tail proteins"/>
    <property type="match status" value="1"/>
</dbReference>
<reference evidence="2" key="1">
    <citation type="journal article" date="2019" name="Int. J. Syst. Evol. Microbiol.">
        <title>The Global Catalogue of Microorganisms (GCM) 10K type strain sequencing project: providing services to taxonomists for standard genome sequencing and annotation.</title>
        <authorList>
            <consortium name="The Broad Institute Genomics Platform"/>
            <consortium name="The Broad Institute Genome Sequencing Center for Infectious Disease"/>
            <person name="Wu L."/>
            <person name="Ma J."/>
        </authorList>
    </citation>
    <scope>NUCLEOTIDE SEQUENCE [LARGE SCALE GENOMIC DNA]</scope>
    <source>
        <strain evidence="2">CCUG 66188</strain>
    </source>
</reference>
<accession>A0ABV9KUK4</accession>
<dbReference type="Proteomes" id="UP001596023">
    <property type="component" value="Unassembled WGS sequence"/>
</dbReference>
<protein>
    <recommendedName>
        <fullName evidence="3">Phage late control D family protein</fullName>
    </recommendedName>
</protein>
<keyword evidence="2" id="KW-1185">Reference proteome</keyword>
<organism evidence="1 2">
    <name type="scientific">Dysgonomonas termitidis</name>
    <dbReference type="NCBI Taxonomy" id="1516126"/>
    <lineage>
        <taxon>Bacteria</taxon>
        <taxon>Pseudomonadati</taxon>
        <taxon>Bacteroidota</taxon>
        <taxon>Bacteroidia</taxon>
        <taxon>Bacteroidales</taxon>
        <taxon>Dysgonomonadaceae</taxon>
        <taxon>Dysgonomonas</taxon>
    </lineage>
</organism>
<evidence type="ECO:0008006" key="3">
    <source>
        <dbReference type="Google" id="ProtNLM"/>
    </source>
</evidence>
<proteinExistence type="predicted"/>
<name>A0ABV9KUK4_9BACT</name>
<gene>
    <name evidence="1" type="ORF">ACFO6W_07720</name>
</gene>
<comment type="caution">
    <text evidence="1">The sequence shown here is derived from an EMBL/GenBank/DDBJ whole genome shotgun (WGS) entry which is preliminary data.</text>
</comment>
<evidence type="ECO:0000313" key="1">
    <source>
        <dbReference type="EMBL" id="MFC4673577.1"/>
    </source>
</evidence>
<evidence type="ECO:0000313" key="2">
    <source>
        <dbReference type="Proteomes" id="UP001596023"/>
    </source>
</evidence>